<evidence type="ECO:0000259" key="7">
    <source>
        <dbReference type="PROSITE" id="PS50303"/>
    </source>
</evidence>
<feature type="repeat" description="Pumilio" evidence="5">
    <location>
        <begin position="510"/>
        <end position="545"/>
    </location>
</feature>
<dbReference type="PROSITE" id="PS50302">
    <property type="entry name" value="PUM"/>
    <property type="match status" value="7"/>
</dbReference>
<dbReference type="Gene3D" id="1.25.10.10">
    <property type="entry name" value="Leucine-rich Repeat Variant"/>
    <property type="match status" value="1"/>
</dbReference>
<comment type="subcellular location">
    <subcellularLocation>
        <location evidence="1">Cytoplasm</location>
    </subcellularLocation>
</comment>
<dbReference type="InterPro" id="IPR001313">
    <property type="entry name" value="Pumilio_RNA-bd_rpt"/>
</dbReference>
<feature type="repeat" description="Pumilio" evidence="5">
    <location>
        <begin position="618"/>
        <end position="653"/>
    </location>
</feature>
<name>A0A336K9Y7_CULSO</name>
<dbReference type="PANTHER" id="PTHR12537">
    <property type="entry name" value="RNA BINDING PROTEIN PUMILIO-RELATED"/>
    <property type="match status" value="1"/>
</dbReference>
<proteinExistence type="predicted"/>
<evidence type="ECO:0000256" key="6">
    <source>
        <dbReference type="SAM" id="MobiDB-lite"/>
    </source>
</evidence>
<evidence type="ECO:0000313" key="8">
    <source>
        <dbReference type="EMBL" id="SSX01686.1"/>
    </source>
</evidence>
<dbReference type="EMBL" id="UFQS01000228">
    <property type="protein sequence ID" value="SSX01686.1"/>
    <property type="molecule type" value="Genomic_DNA"/>
</dbReference>
<evidence type="ECO:0000256" key="1">
    <source>
        <dbReference type="ARBA" id="ARBA00004496"/>
    </source>
</evidence>
<evidence type="ECO:0000256" key="3">
    <source>
        <dbReference type="ARBA" id="ARBA00022737"/>
    </source>
</evidence>
<dbReference type="SMART" id="SM00025">
    <property type="entry name" value="Pumilio"/>
    <property type="match status" value="7"/>
</dbReference>
<evidence type="ECO:0000256" key="4">
    <source>
        <dbReference type="ARBA" id="ARBA00022884"/>
    </source>
</evidence>
<feature type="region of interest" description="Disordered" evidence="6">
    <location>
        <begin position="771"/>
        <end position="814"/>
    </location>
</feature>
<dbReference type="VEuPathDB" id="VectorBase:CSON005955"/>
<feature type="repeat" description="Pumilio" evidence="5">
    <location>
        <begin position="438"/>
        <end position="473"/>
    </location>
</feature>
<feature type="repeat" description="Pumilio" evidence="5">
    <location>
        <begin position="582"/>
        <end position="617"/>
    </location>
</feature>
<feature type="compositionally biased region" description="Low complexity" evidence="6">
    <location>
        <begin position="771"/>
        <end position="808"/>
    </location>
</feature>
<evidence type="ECO:0000256" key="5">
    <source>
        <dbReference type="PROSITE-ProRule" id="PRU00317"/>
    </source>
</evidence>
<evidence type="ECO:0000256" key="2">
    <source>
        <dbReference type="ARBA" id="ARBA00022490"/>
    </source>
</evidence>
<dbReference type="OMA" id="PSICSVQ"/>
<evidence type="ECO:0000313" key="9">
    <source>
        <dbReference type="EMBL" id="SSX22066.1"/>
    </source>
</evidence>
<reference evidence="9" key="2">
    <citation type="submission" date="2018-07" db="EMBL/GenBank/DDBJ databases">
        <authorList>
            <person name="Quirk P.G."/>
            <person name="Krulwich T.A."/>
        </authorList>
    </citation>
    <scope>NUCLEOTIDE SEQUENCE</scope>
</reference>
<dbReference type="GO" id="GO:0005737">
    <property type="term" value="C:cytoplasm"/>
    <property type="evidence" value="ECO:0007669"/>
    <property type="project" value="UniProtKB-SubCell"/>
</dbReference>
<protein>
    <submittedName>
        <fullName evidence="8">CSON005955 protein</fullName>
    </submittedName>
</protein>
<dbReference type="InterPro" id="IPR033712">
    <property type="entry name" value="Pumilio_RNA-bd"/>
</dbReference>
<feature type="repeat" description="Pumilio" evidence="5">
    <location>
        <begin position="654"/>
        <end position="689"/>
    </location>
</feature>
<dbReference type="InterPro" id="IPR033133">
    <property type="entry name" value="PUM-HD"/>
</dbReference>
<keyword evidence="2" id="KW-0963">Cytoplasm</keyword>
<dbReference type="GO" id="GO:0005634">
    <property type="term" value="C:nucleus"/>
    <property type="evidence" value="ECO:0007669"/>
    <property type="project" value="TreeGrafter"/>
</dbReference>
<feature type="repeat" description="Pumilio" evidence="5">
    <location>
        <begin position="474"/>
        <end position="509"/>
    </location>
</feature>
<accession>A0A336K9Y7</accession>
<keyword evidence="3" id="KW-0677">Repeat</keyword>
<keyword evidence="4" id="KW-0694">RNA-binding</keyword>
<dbReference type="EMBL" id="UFQT01000228">
    <property type="protein sequence ID" value="SSX22066.1"/>
    <property type="molecule type" value="Genomic_DNA"/>
</dbReference>
<dbReference type="CDD" id="cd07920">
    <property type="entry name" value="Pumilio"/>
    <property type="match status" value="1"/>
</dbReference>
<feature type="domain" description="PUM-HD" evidence="7">
    <location>
        <begin position="418"/>
        <end position="779"/>
    </location>
</feature>
<dbReference type="AlphaFoldDB" id="A0A336K9Y7"/>
<dbReference type="GO" id="GO:0003730">
    <property type="term" value="F:mRNA 3'-UTR binding"/>
    <property type="evidence" value="ECO:0007669"/>
    <property type="project" value="TreeGrafter"/>
</dbReference>
<feature type="repeat" description="Pumilio" evidence="5">
    <location>
        <begin position="546"/>
        <end position="581"/>
    </location>
</feature>
<gene>
    <name evidence="8" type="primary">CSON005955</name>
</gene>
<sequence>MVVLETTSMKNNLLGTPYTQANPALKLVPKRYLGVHQWLSPVYTKEIKEQIQLFRSQNPTLAAPNQAAPNGAPPMPQALPLAAQQQFLAQAQAGAAYAAQQAAPYVINPGQEGPYVGLIPGYAYGMAPWGMYPANLIPQQGAQPRRPLTPNQQTAAAATMTPAVQGTEQQPYQMMAFYDQNGSFVMGPRTGTPMRLVSPAPQVLVPPGAPRAPQAPPAIYPPQQAQQNPMNQSQNGYNVSGGSLFAPQTVGGGLGTLGSPAQSGLALNTSSITGRRDSFDRNTSAFSPSLDYSSGRVNNPGLKWPVNNYGGLTTTAASASPLGTPLTPPPPSSGLGSLVTSRAPGAETKYRNINQLTAGGLPSANGMFGNPGMAVANPAQSLFPKMTANPMGVSRPNAVAPAQVAAAAVAGGDNKAPGRSRLLEDFRNQRYPNLQLRDLTNHIVEFSQDQHGSRFIQQKLERATAAEKQLVFNEILSSAYSLMTDVFGNYVIQKFFEFGTPEQKATLASQIKGHVLPLALQMYGCRVIQKALESISAEQQQEIVRELDGHILKCVKDQNGNHVVQKCIECVEPVALQFVINAFQGQIYSLSTHPYGCRVIQRILEHCTAEQTAPILAELHSNTEQLIQDQYGNYVIQHVLEHGKPEDKSTLINHVRGKVLVLSQHKFASNVVEKCVTHATRSERQFLIEEMIDVSEPTQRKQLLHKIRPHLNTLRKYTYGKHIIAKLDKFSMKSSNPLGSTVTSAAAATAIAQAVQAAAAASSATSTATSALTTTTSNSNTETTTTNSNGSTTSTTGTTVNTTTTTSSLGPIGPPTTNGNCNLNHLMKPILYFFCNCCVIEILSYFKFNLTSFKFFMSIIKEKENKERKNFWSEIAFLSKFSLFFLIFI</sequence>
<organism evidence="8">
    <name type="scientific">Culicoides sonorensis</name>
    <name type="common">Biting midge</name>
    <dbReference type="NCBI Taxonomy" id="179676"/>
    <lineage>
        <taxon>Eukaryota</taxon>
        <taxon>Metazoa</taxon>
        <taxon>Ecdysozoa</taxon>
        <taxon>Arthropoda</taxon>
        <taxon>Hexapoda</taxon>
        <taxon>Insecta</taxon>
        <taxon>Pterygota</taxon>
        <taxon>Neoptera</taxon>
        <taxon>Endopterygota</taxon>
        <taxon>Diptera</taxon>
        <taxon>Nematocera</taxon>
        <taxon>Chironomoidea</taxon>
        <taxon>Ceratopogonidae</taxon>
        <taxon>Ceratopogoninae</taxon>
        <taxon>Culicoides</taxon>
        <taxon>Monoculicoides</taxon>
    </lineage>
</organism>
<reference evidence="8" key="1">
    <citation type="submission" date="2018-04" db="EMBL/GenBank/DDBJ databases">
        <authorList>
            <person name="Go L.Y."/>
            <person name="Mitchell J.A."/>
        </authorList>
    </citation>
    <scope>NUCLEOTIDE SEQUENCE</scope>
    <source>
        <tissue evidence="8">Whole organism</tissue>
    </source>
</reference>
<dbReference type="GO" id="GO:0010608">
    <property type="term" value="P:post-transcriptional regulation of gene expression"/>
    <property type="evidence" value="ECO:0007669"/>
    <property type="project" value="TreeGrafter"/>
</dbReference>
<dbReference type="SUPFAM" id="SSF48371">
    <property type="entry name" value="ARM repeat"/>
    <property type="match status" value="1"/>
</dbReference>
<dbReference type="InterPro" id="IPR011989">
    <property type="entry name" value="ARM-like"/>
</dbReference>
<dbReference type="FunFam" id="1.25.10.10:FF:000004">
    <property type="entry name" value="Pumilio homolog 1 isoform 2"/>
    <property type="match status" value="1"/>
</dbReference>
<dbReference type="PROSITE" id="PS50303">
    <property type="entry name" value="PUM_HD"/>
    <property type="match status" value="1"/>
</dbReference>
<dbReference type="PANTHER" id="PTHR12537:SF12">
    <property type="entry name" value="MATERNAL PROTEIN PUMILIO"/>
    <property type="match status" value="1"/>
</dbReference>
<dbReference type="Pfam" id="PF00806">
    <property type="entry name" value="PUF"/>
    <property type="match status" value="7"/>
</dbReference>
<dbReference type="InterPro" id="IPR016024">
    <property type="entry name" value="ARM-type_fold"/>
</dbReference>